<sequence>MIVRPAQATDAAPLAAFRNPRIGDTAITFGSETGTEWASPPPLVSRR</sequence>
<comment type="caution">
    <text evidence="2">The sequence shown here is derived from an EMBL/GenBank/DDBJ whole genome shotgun (WGS) entry which is preliminary data.</text>
</comment>
<proteinExistence type="predicted"/>
<evidence type="ECO:0000256" key="1">
    <source>
        <dbReference type="SAM" id="MobiDB-lite"/>
    </source>
</evidence>
<organism evidence="2 3">
    <name type="scientific">Salipiger aestuarii</name>
    <dbReference type="NCBI Taxonomy" id="568098"/>
    <lineage>
        <taxon>Bacteria</taxon>
        <taxon>Pseudomonadati</taxon>
        <taxon>Pseudomonadota</taxon>
        <taxon>Alphaproteobacteria</taxon>
        <taxon>Rhodobacterales</taxon>
        <taxon>Roseobacteraceae</taxon>
        <taxon>Salipiger</taxon>
    </lineage>
</organism>
<dbReference type="Proteomes" id="UP000249165">
    <property type="component" value="Unassembled WGS sequence"/>
</dbReference>
<dbReference type="AlphaFoldDB" id="A0A327XYY3"/>
<feature type="region of interest" description="Disordered" evidence="1">
    <location>
        <begin position="25"/>
        <end position="47"/>
    </location>
</feature>
<evidence type="ECO:0000313" key="3">
    <source>
        <dbReference type="Proteomes" id="UP000249165"/>
    </source>
</evidence>
<keyword evidence="3" id="KW-1185">Reference proteome</keyword>
<evidence type="ECO:0000313" key="2">
    <source>
        <dbReference type="EMBL" id="RAK13940.1"/>
    </source>
</evidence>
<accession>A0A327XYY3</accession>
<dbReference type="EMBL" id="QLMG01000032">
    <property type="protein sequence ID" value="RAK13940.1"/>
    <property type="molecule type" value="Genomic_DNA"/>
</dbReference>
<name>A0A327XYY3_9RHOB</name>
<dbReference type="RefSeq" id="WP_009507252.1">
    <property type="nucleotide sequence ID" value="NZ_LIGK01000032.1"/>
</dbReference>
<reference evidence="2 3" key="1">
    <citation type="submission" date="2018-06" db="EMBL/GenBank/DDBJ databases">
        <title>Genomic Encyclopedia of Archaeal and Bacterial Type Strains, Phase II (KMG-II): from individual species to whole genera.</title>
        <authorList>
            <person name="Goeker M."/>
        </authorList>
    </citation>
    <scope>NUCLEOTIDE SEQUENCE [LARGE SCALE GENOMIC DNA]</scope>
    <source>
        <strain evidence="2 3">DSM 22011</strain>
    </source>
</reference>
<protein>
    <submittedName>
        <fullName evidence="2">Uncharacterized protein</fullName>
    </submittedName>
</protein>
<gene>
    <name evidence="2" type="ORF">ATI53_103234</name>
</gene>